<keyword evidence="2" id="KW-1185">Reference proteome</keyword>
<organism evidence="1 2">
    <name type="scientific">Gigaspora margarita</name>
    <dbReference type="NCBI Taxonomy" id="4874"/>
    <lineage>
        <taxon>Eukaryota</taxon>
        <taxon>Fungi</taxon>
        <taxon>Fungi incertae sedis</taxon>
        <taxon>Mucoromycota</taxon>
        <taxon>Glomeromycotina</taxon>
        <taxon>Glomeromycetes</taxon>
        <taxon>Diversisporales</taxon>
        <taxon>Gigasporaceae</taxon>
        <taxon>Gigaspora</taxon>
    </lineage>
</organism>
<comment type="caution">
    <text evidence="1">The sequence shown here is derived from an EMBL/GenBank/DDBJ whole genome shotgun (WGS) entry which is preliminary data.</text>
</comment>
<proteinExistence type="predicted"/>
<feature type="non-terminal residue" evidence="1">
    <location>
        <position position="160"/>
    </location>
</feature>
<dbReference type="Proteomes" id="UP000789901">
    <property type="component" value="Unassembled WGS sequence"/>
</dbReference>
<feature type="non-terminal residue" evidence="1">
    <location>
        <position position="1"/>
    </location>
</feature>
<reference evidence="1 2" key="1">
    <citation type="submission" date="2021-06" db="EMBL/GenBank/DDBJ databases">
        <authorList>
            <person name="Kallberg Y."/>
            <person name="Tangrot J."/>
            <person name="Rosling A."/>
        </authorList>
    </citation>
    <scope>NUCLEOTIDE SEQUENCE [LARGE SCALE GENOMIC DNA]</scope>
    <source>
        <strain evidence="1 2">120-4 pot B 10/14</strain>
    </source>
</reference>
<name>A0ABN7WEU7_GIGMA</name>
<sequence length="160" mass="18882">ESSISKTLAKVKIKGESSDQIYNPSSDFEYSIKVKAKRSYYLDYFIGPSKIVWKLKEDFIIWAISSEDISKICIKYHNNIIQKCISKEILNNDEELYILFVVDNKKKQYLKSCLNPQLIAKIETRLTRFIKEDNSFVYNSENQETDSLNFIYKDMKPYTK</sequence>
<gene>
    <name evidence="1" type="ORF">GMARGA_LOCUS29375</name>
</gene>
<evidence type="ECO:0000313" key="1">
    <source>
        <dbReference type="EMBL" id="CAG8827346.1"/>
    </source>
</evidence>
<accession>A0ABN7WEU7</accession>
<protein>
    <submittedName>
        <fullName evidence="1">26557_t:CDS:1</fullName>
    </submittedName>
</protein>
<evidence type="ECO:0000313" key="2">
    <source>
        <dbReference type="Proteomes" id="UP000789901"/>
    </source>
</evidence>
<dbReference type="EMBL" id="CAJVQB010039410">
    <property type="protein sequence ID" value="CAG8827346.1"/>
    <property type="molecule type" value="Genomic_DNA"/>
</dbReference>